<dbReference type="HOGENOM" id="CLU_1114199_0_0_4"/>
<comment type="subcellular location">
    <subcellularLocation>
        <location evidence="1">Cell outer membrane</location>
    </subcellularLocation>
</comment>
<gene>
    <name evidence="4" type="ordered locus">BC1003_1773</name>
</gene>
<organism evidence="4">
    <name type="scientific">Burkholderia sp. (strain CCGE1003)</name>
    <dbReference type="NCBI Taxonomy" id="640512"/>
    <lineage>
        <taxon>Bacteria</taxon>
        <taxon>Pseudomonadati</taxon>
        <taxon>Pseudomonadota</taxon>
        <taxon>Betaproteobacteria</taxon>
        <taxon>Burkholderiales</taxon>
        <taxon>Burkholderiaceae</taxon>
        <taxon>Burkholderia</taxon>
    </lineage>
</organism>
<evidence type="ECO:0000256" key="3">
    <source>
        <dbReference type="SAM" id="SignalP"/>
    </source>
</evidence>
<proteinExistence type="predicted"/>
<evidence type="ECO:0000256" key="1">
    <source>
        <dbReference type="ARBA" id="ARBA00004442"/>
    </source>
</evidence>
<dbReference type="EMBL" id="CP002217">
    <property type="protein sequence ID" value="ADN57739.1"/>
    <property type="molecule type" value="Genomic_DNA"/>
</dbReference>
<evidence type="ECO:0008006" key="5">
    <source>
        <dbReference type="Google" id="ProtNLM"/>
    </source>
</evidence>
<keyword evidence="3" id="KW-0732">Signal</keyword>
<dbReference type="GO" id="GO:0009279">
    <property type="term" value="C:cell outer membrane"/>
    <property type="evidence" value="ECO:0007669"/>
    <property type="project" value="UniProtKB-SubCell"/>
</dbReference>
<dbReference type="SUPFAM" id="SSF56925">
    <property type="entry name" value="OMPA-like"/>
    <property type="match status" value="1"/>
</dbReference>
<dbReference type="KEGG" id="bgf:BC1003_1773"/>
<name>E1T8Q9_BURSG</name>
<sequence length="249" mass="27601">MKKLLVITVLAMTLDAMGTAHAAHLAFSTDDIYLGVSGAQSSKCDPTLLMRDRGIIGGGGEIHFGHWLLSDSGGFRLGAEMENINTIHRGTDSTKLDFDGVNSASIAARLARDIGRFRLSARVGFARFGEYQPASPDRVAYRKYVDEEETKNKRKYENEQKNNSNPRNRIYKKKNEAEDGTFGQYGEESLALGALIGADVAYRFTENMSVHAAWTKLIGVQQYVYDGRNVAPENRNSPSIFSIGLEYDF</sequence>
<dbReference type="Gene3D" id="2.40.160.20">
    <property type="match status" value="1"/>
</dbReference>
<accession>E1T8Q9</accession>
<protein>
    <recommendedName>
        <fullName evidence="5">Outer membrane protein beta-barrel domain-containing protein</fullName>
    </recommendedName>
</protein>
<dbReference type="InterPro" id="IPR011250">
    <property type="entry name" value="OMP/PagP_B-barrel"/>
</dbReference>
<feature type="chain" id="PRO_5003151782" description="Outer membrane protein beta-barrel domain-containing protein" evidence="3">
    <location>
        <begin position="23"/>
        <end position="249"/>
    </location>
</feature>
<evidence type="ECO:0000256" key="2">
    <source>
        <dbReference type="SAM" id="MobiDB-lite"/>
    </source>
</evidence>
<evidence type="ECO:0000313" key="4">
    <source>
        <dbReference type="EMBL" id="ADN57739.1"/>
    </source>
</evidence>
<dbReference type="AlphaFoldDB" id="E1T8Q9"/>
<feature type="region of interest" description="Disordered" evidence="2">
    <location>
        <begin position="149"/>
        <end position="175"/>
    </location>
</feature>
<reference evidence="4" key="1">
    <citation type="submission" date="2010-09" db="EMBL/GenBank/DDBJ databases">
        <title>Complete sequence of chromosome1 of Burkholderia sp. CCGE1003.</title>
        <authorList>
            <consortium name="US DOE Joint Genome Institute"/>
            <person name="Lucas S."/>
            <person name="Copeland A."/>
            <person name="Lapidus A."/>
            <person name="Cheng J.-F."/>
            <person name="Bruce D."/>
            <person name="Goodwin L."/>
            <person name="Pitluck S."/>
            <person name="Daligault H."/>
            <person name="Davenport K."/>
            <person name="Detter J.C."/>
            <person name="Han C."/>
            <person name="Tapia R."/>
            <person name="Land M."/>
            <person name="Hauser L."/>
            <person name="Jeffries C."/>
            <person name="Kyrpides N."/>
            <person name="Ivanova N."/>
            <person name="Ovchinnikova G."/>
            <person name="Martinez-Romero E."/>
            <person name="Rogel M.A."/>
            <person name="Auchtung J."/>
            <person name="Tiedje J.M."/>
            <person name="Woyke T."/>
        </authorList>
    </citation>
    <scope>NUCLEOTIDE SEQUENCE</scope>
    <source>
        <strain evidence="4">CCGE1003</strain>
    </source>
</reference>
<feature type="signal peptide" evidence="3">
    <location>
        <begin position="1"/>
        <end position="22"/>
    </location>
</feature>